<dbReference type="EMBL" id="JACGWL010000007">
    <property type="protein sequence ID" value="KAK4397667.1"/>
    <property type="molecule type" value="Genomic_DNA"/>
</dbReference>
<dbReference type="PANTHER" id="PTHR42648:SF27">
    <property type="entry name" value="RNA-DIRECTED DNA POLYMERASE"/>
    <property type="match status" value="1"/>
</dbReference>
<proteinExistence type="predicted"/>
<dbReference type="InterPro" id="IPR039537">
    <property type="entry name" value="Retrotran_Ty1/copia-like"/>
</dbReference>
<dbReference type="InterPro" id="IPR012337">
    <property type="entry name" value="RNaseH-like_sf"/>
</dbReference>
<accession>A0AAE2BTY6</accession>
<sequence>MSNNIQKQYDRLDDISSIMLRMGDVYAVPNRHIRYAATKAFFGTKLTEGSFLQSHGVMMLFLVEKFKDLKARLDNDAYIDVILQSASLSYDPFVVNYNMNGLEKSVHELINIYWFNTRCGVHICNDLQVLQRSKRLIKDEMILRLGDGKAIAAEVIVSIELAISHYGNMTKKLFVGQSTLANDLLDLIHTDAYGSLNTQARGGYSYFITFTDDYSRYGYVYLVRYRFETFRRFKEYRLKVENQTGQKIKALRLDRCGEYLIGEFMDYLKRMKFSLSGLLLEHHN</sequence>
<dbReference type="PANTHER" id="PTHR42648">
    <property type="entry name" value="TRANSPOSASE, PUTATIVE-RELATED"/>
    <property type="match status" value="1"/>
</dbReference>
<dbReference type="SUPFAM" id="SSF53098">
    <property type="entry name" value="Ribonuclease H-like"/>
    <property type="match status" value="1"/>
</dbReference>
<reference evidence="1" key="2">
    <citation type="journal article" date="2024" name="Plant">
        <title>Genomic evolution and insights into agronomic trait innovations of Sesamum species.</title>
        <authorList>
            <person name="Miao H."/>
            <person name="Wang L."/>
            <person name="Qu L."/>
            <person name="Liu H."/>
            <person name="Sun Y."/>
            <person name="Le M."/>
            <person name="Wang Q."/>
            <person name="Wei S."/>
            <person name="Zheng Y."/>
            <person name="Lin W."/>
            <person name="Duan Y."/>
            <person name="Cao H."/>
            <person name="Xiong S."/>
            <person name="Wang X."/>
            <person name="Wei L."/>
            <person name="Li C."/>
            <person name="Ma Q."/>
            <person name="Ju M."/>
            <person name="Zhao R."/>
            <person name="Li G."/>
            <person name="Mu C."/>
            <person name="Tian Q."/>
            <person name="Mei H."/>
            <person name="Zhang T."/>
            <person name="Gao T."/>
            <person name="Zhang H."/>
        </authorList>
    </citation>
    <scope>NUCLEOTIDE SEQUENCE</scope>
    <source>
        <strain evidence="1">K16</strain>
    </source>
</reference>
<dbReference type="Proteomes" id="UP001289374">
    <property type="component" value="Unassembled WGS sequence"/>
</dbReference>
<gene>
    <name evidence="1" type="ORF">Sango_1242200</name>
</gene>
<evidence type="ECO:0000313" key="1">
    <source>
        <dbReference type="EMBL" id="KAK4397667.1"/>
    </source>
</evidence>
<dbReference type="AlphaFoldDB" id="A0AAE2BTY6"/>
<comment type="caution">
    <text evidence="1">The sequence shown here is derived from an EMBL/GenBank/DDBJ whole genome shotgun (WGS) entry which is preliminary data.</text>
</comment>
<dbReference type="Gene3D" id="3.30.420.10">
    <property type="entry name" value="Ribonuclease H-like superfamily/Ribonuclease H"/>
    <property type="match status" value="1"/>
</dbReference>
<evidence type="ECO:0008006" key="3">
    <source>
        <dbReference type="Google" id="ProtNLM"/>
    </source>
</evidence>
<dbReference type="GO" id="GO:0003676">
    <property type="term" value="F:nucleic acid binding"/>
    <property type="evidence" value="ECO:0007669"/>
    <property type="project" value="InterPro"/>
</dbReference>
<dbReference type="InterPro" id="IPR036397">
    <property type="entry name" value="RNaseH_sf"/>
</dbReference>
<keyword evidence="2" id="KW-1185">Reference proteome</keyword>
<organism evidence="1 2">
    <name type="scientific">Sesamum angolense</name>
    <dbReference type="NCBI Taxonomy" id="2727404"/>
    <lineage>
        <taxon>Eukaryota</taxon>
        <taxon>Viridiplantae</taxon>
        <taxon>Streptophyta</taxon>
        <taxon>Embryophyta</taxon>
        <taxon>Tracheophyta</taxon>
        <taxon>Spermatophyta</taxon>
        <taxon>Magnoliopsida</taxon>
        <taxon>eudicotyledons</taxon>
        <taxon>Gunneridae</taxon>
        <taxon>Pentapetalae</taxon>
        <taxon>asterids</taxon>
        <taxon>lamiids</taxon>
        <taxon>Lamiales</taxon>
        <taxon>Pedaliaceae</taxon>
        <taxon>Sesamum</taxon>
    </lineage>
</organism>
<protein>
    <recommendedName>
        <fullName evidence="3">Integrase catalytic domain-containing protein</fullName>
    </recommendedName>
</protein>
<name>A0AAE2BTY6_9LAMI</name>
<evidence type="ECO:0000313" key="2">
    <source>
        <dbReference type="Proteomes" id="UP001289374"/>
    </source>
</evidence>
<reference evidence="1" key="1">
    <citation type="submission" date="2020-06" db="EMBL/GenBank/DDBJ databases">
        <authorList>
            <person name="Li T."/>
            <person name="Hu X."/>
            <person name="Zhang T."/>
            <person name="Song X."/>
            <person name="Zhang H."/>
            <person name="Dai N."/>
            <person name="Sheng W."/>
            <person name="Hou X."/>
            <person name="Wei L."/>
        </authorList>
    </citation>
    <scope>NUCLEOTIDE SEQUENCE</scope>
    <source>
        <strain evidence="1">K16</strain>
        <tissue evidence="1">Leaf</tissue>
    </source>
</reference>